<protein>
    <submittedName>
        <fullName evidence="2">Hypothetical_protein</fullName>
    </submittedName>
</protein>
<comment type="caution">
    <text evidence="1">The sequence shown here is derived from an EMBL/GenBank/DDBJ whole genome shotgun (WGS) entry which is preliminary data.</text>
</comment>
<evidence type="ECO:0000313" key="1">
    <source>
        <dbReference type="EMBL" id="CAI9972770.1"/>
    </source>
</evidence>
<proteinExistence type="predicted"/>
<keyword evidence="3" id="KW-1185">Reference proteome</keyword>
<dbReference type="AlphaFoldDB" id="A0AA86RUF0"/>
<accession>A0AA86RUF0</accession>
<dbReference type="EMBL" id="CAXDID020000096">
    <property type="protein sequence ID" value="CAL6024801.1"/>
    <property type="molecule type" value="Genomic_DNA"/>
</dbReference>
<sequence length="126" mass="14585">MNTQLQKSLPQPLQKLNKQPSMTLIRRVSYNIIIKNIDELTSQQQSESQHSSTQNLLSDINQQAIESLQPVQLINKIQLLACSSKHLITQVKQIEDVVKHNDNKITKLFGNIIKIKDYIEYKRYGK</sequence>
<name>A0AA86RUF0_9EUKA</name>
<dbReference type="Proteomes" id="UP001642409">
    <property type="component" value="Unassembled WGS sequence"/>
</dbReference>
<organism evidence="1">
    <name type="scientific">Hexamita inflata</name>
    <dbReference type="NCBI Taxonomy" id="28002"/>
    <lineage>
        <taxon>Eukaryota</taxon>
        <taxon>Metamonada</taxon>
        <taxon>Diplomonadida</taxon>
        <taxon>Hexamitidae</taxon>
        <taxon>Hexamitinae</taxon>
        <taxon>Hexamita</taxon>
    </lineage>
</organism>
<evidence type="ECO:0000313" key="3">
    <source>
        <dbReference type="Proteomes" id="UP001642409"/>
    </source>
</evidence>
<reference evidence="1" key="1">
    <citation type="submission" date="2023-06" db="EMBL/GenBank/DDBJ databases">
        <authorList>
            <person name="Kurt Z."/>
        </authorList>
    </citation>
    <scope>NUCLEOTIDE SEQUENCE</scope>
</reference>
<gene>
    <name evidence="2" type="ORF">HINF_LOCUS29794</name>
    <name evidence="1" type="ORF">HINF_LOCUS60415</name>
</gene>
<dbReference type="EMBL" id="CATOUU010001114">
    <property type="protein sequence ID" value="CAI9972770.1"/>
    <property type="molecule type" value="Genomic_DNA"/>
</dbReference>
<reference evidence="2 3" key="2">
    <citation type="submission" date="2024-07" db="EMBL/GenBank/DDBJ databases">
        <authorList>
            <person name="Akdeniz Z."/>
        </authorList>
    </citation>
    <scope>NUCLEOTIDE SEQUENCE [LARGE SCALE GENOMIC DNA]</scope>
</reference>
<evidence type="ECO:0000313" key="2">
    <source>
        <dbReference type="EMBL" id="CAL6024801.1"/>
    </source>
</evidence>